<proteinExistence type="predicted"/>
<dbReference type="EMBL" id="JAVIDL010000001">
    <property type="protein sequence ID" value="MDQ8934332.1"/>
    <property type="molecule type" value="Genomic_DNA"/>
</dbReference>
<sequence>MEQLYLEQRLALLEASEAIRNLVGRYATAADQRNDPVLMQALFHPHAQWCANGFGSLQGRDQIVAGLAEIAQQQIVWSLHIMAQPDIQIALDAKTAEARWMLWELSTQAVANCPQAALKDFCLGGFYQCQLSPDQHGVWKFDRVELNLTLHHHYVTGFGRTLAD</sequence>
<dbReference type="SUPFAM" id="SSF54427">
    <property type="entry name" value="NTF2-like"/>
    <property type="match status" value="1"/>
</dbReference>
<organism evidence="2 3">
    <name type="scientific">Acinetobacter rudis</name>
    <dbReference type="NCBI Taxonomy" id="632955"/>
    <lineage>
        <taxon>Bacteria</taxon>
        <taxon>Pseudomonadati</taxon>
        <taxon>Pseudomonadota</taxon>
        <taxon>Gammaproteobacteria</taxon>
        <taxon>Moraxellales</taxon>
        <taxon>Moraxellaceae</taxon>
        <taxon>Acinetobacter</taxon>
    </lineage>
</organism>
<dbReference type="InterPro" id="IPR037401">
    <property type="entry name" value="SnoaL-like"/>
</dbReference>
<evidence type="ECO:0000313" key="2">
    <source>
        <dbReference type="EMBL" id="MDQ8934332.1"/>
    </source>
</evidence>
<protein>
    <submittedName>
        <fullName evidence="2">Nuclear transport factor 2 family protein</fullName>
    </submittedName>
</protein>
<accession>A0AAW8J2V2</accession>
<feature type="domain" description="SnoaL-like" evidence="1">
    <location>
        <begin position="13"/>
        <end position="144"/>
    </location>
</feature>
<dbReference type="Gene3D" id="3.10.450.50">
    <property type="match status" value="1"/>
</dbReference>
<dbReference type="AlphaFoldDB" id="A0AAW8J2V2"/>
<comment type="caution">
    <text evidence="2">The sequence shown here is derived from an EMBL/GenBank/DDBJ whole genome shotgun (WGS) entry which is preliminary data.</text>
</comment>
<reference evidence="2" key="1">
    <citation type="submission" date="2023-08" db="EMBL/GenBank/DDBJ databases">
        <title>Emergence of clinically-relevant ST2 carbapenem-resistant Acinetobacter baumannii strains in hospital sewages in Zhejiang, East of China.</title>
        <authorList>
            <person name="Kaichao C."/>
            <person name="Zhang R."/>
        </authorList>
    </citation>
    <scope>NUCLEOTIDE SEQUENCE</scope>
    <source>
        <strain evidence="2">M-RB-37</strain>
    </source>
</reference>
<dbReference type="Proteomes" id="UP001243844">
    <property type="component" value="Unassembled WGS sequence"/>
</dbReference>
<dbReference type="RefSeq" id="WP_308980579.1">
    <property type="nucleotide sequence ID" value="NZ_JAVIDL010000001.1"/>
</dbReference>
<name>A0AAW8J2V2_9GAMM</name>
<evidence type="ECO:0000259" key="1">
    <source>
        <dbReference type="Pfam" id="PF13577"/>
    </source>
</evidence>
<dbReference type="Pfam" id="PF13577">
    <property type="entry name" value="SnoaL_4"/>
    <property type="match status" value="1"/>
</dbReference>
<evidence type="ECO:0000313" key="3">
    <source>
        <dbReference type="Proteomes" id="UP001243844"/>
    </source>
</evidence>
<dbReference type="InterPro" id="IPR032710">
    <property type="entry name" value="NTF2-like_dom_sf"/>
</dbReference>
<gene>
    <name evidence="2" type="ORF">RFH47_01025</name>
</gene>